<dbReference type="PRINTS" id="PR00069">
    <property type="entry name" value="ALDKETRDTASE"/>
</dbReference>
<dbReference type="AlphaFoldDB" id="A0A6B8RBI7"/>
<dbReference type="KEGG" id="ppsc:EHS13_02930"/>
<dbReference type="SUPFAM" id="SSF51430">
    <property type="entry name" value="NAD(P)-linked oxidoreductase"/>
    <property type="match status" value="1"/>
</dbReference>
<keyword evidence="1" id="KW-0560">Oxidoreductase</keyword>
<reference evidence="4" key="1">
    <citation type="submission" date="2018-11" db="EMBL/GenBank/DDBJ databases">
        <title>Complete genome sequence of Paenibacillus sp. ML311-T8.</title>
        <authorList>
            <person name="Nam Y.-D."/>
            <person name="Kang J."/>
            <person name="Chung W.-H."/>
            <person name="Park Y.S."/>
        </authorList>
    </citation>
    <scope>NUCLEOTIDE SEQUENCE [LARGE SCALE GENOMIC DNA]</scope>
    <source>
        <strain evidence="4">ML311-T8</strain>
    </source>
</reference>
<dbReference type="EMBL" id="CP034235">
    <property type="protein sequence ID" value="QGQ93931.1"/>
    <property type="molecule type" value="Genomic_DNA"/>
</dbReference>
<dbReference type="RefSeq" id="WP_155698928.1">
    <property type="nucleotide sequence ID" value="NZ_CP034235.1"/>
</dbReference>
<dbReference type="InterPro" id="IPR023210">
    <property type="entry name" value="NADP_OxRdtase_dom"/>
</dbReference>
<accession>A0A6B8RBI7</accession>
<dbReference type="GO" id="GO:0016491">
    <property type="term" value="F:oxidoreductase activity"/>
    <property type="evidence" value="ECO:0007669"/>
    <property type="project" value="UniProtKB-KW"/>
</dbReference>
<dbReference type="PANTHER" id="PTHR43625:SF40">
    <property type="entry name" value="ALDO-KETO REDUCTASE YAKC [NADP(+)]"/>
    <property type="match status" value="1"/>
</dbReference>
<proteinExistence type="predicted"/>
<dbReference type="Pfam" id="PF00248">
    <property type="entry name" value="Aldo_ket_red"/>
    <property type="match status" value="1"/>
</dbReference>
<dbReference type="CDD" id="cd19088">
    <property type="entry name" value="AKR_AKR13B1"/>
    <property type="match status" value="1"/>
</dbReference>
<keyword evidence="4" id="KW-1185">Reference proteome</keyword>
<evidence type="ECO:0000313" key="3">
    <source>
        <dbReference type="EMBL" id="QGQ93931.1"/>
    </source>
</evidence>
<dbReference type="Proteomes" id="UP000426246">
    <property type="component" value="Chromosome"/>
</dbReference>
<feature type="domain" description="NADP-dependent oxidoreductase" evidence="2">
    <location>
        <begin position="25"/>
        <end position="286"/>
    </location>
</feature>
<dbReference type="OrthoDB" id="9773828at2"/>
<dbReference type="InterPro" id="IPR020471">
    <property type="entry name" value="AKR"/>
</dbReference>
<evidence type="ECO:0000259" key="2">
    <source>
        <dbReference type="Pfam" id="PF00248"/>
    </source>
</evidence>
<name>A0A6B8RBI7_9BACL</name>
<protein>
    <submittedName>
        <fullName evidence="3">Oxidoreductase</fullName>
    </submittedName>
</protein>
<dbReference type="Gene3D" id="3.20.20.100">
    <property type="entry name" value="NADP-dependent oxidoreductase domain"/>
    <property type="match status" value="1"/>
</dbReference>
<evidence type="ECO:0000256" key="1">
    <source>
        <dbReference type="ARBA" id="ARBA00023002"/>
    </source>
</evidence>
<dbReference type="InterPro" id="IPR050791">
    <property type="entry name" value="Aldo-Keto_reductase"/>
</dbReference>
<organism evidence="3 4">
    <name type="scientific">Paenibacillus psychroresistens</name>
    <dbReference type="NCBI Taxonomy" id="1778678"/>
    <lineage>
        <taxon>Bacteria</taxon>
        <taxon>Bacillati</taxon>
        <taxon>Bacillota</taxon>
        <taxon>Bacilli</taxon>
        <taxon>Bacillales</taxon>
        <taxon>Paenibacillaceae</taxon>
        <taxon>Paenibacillus</taxon>
    </lineage>
</organism>
<dbReference type="PANTHER" id="PTHR43625">
    <property type="entry name" value="AFLATOXIN B1 ALDEHYDE REDUCTASE"/>
    <property type="match status" value="1"/>
</dbReference>
<evidence type="ECO:0000313" key="4">
    <source>
        <dbReference type="Proteomes" id="UP000426246"/>
    </source>
</evidence>
<sequence>MSNQNDVSASASGTFALGGDLPVTRLGYGAMQLTGPGVWGDPRDPEEAVRVLRRAVKLGVNFIDTADSYGPFTADLLIKKALHPYADDVVIATKAGLSRSGPNDWRPLGRPEYLRQQCELNLRHLGLERIDLFQLHRIDPKVPLAEQLGELVLLQKEGKIRYIGVSEVTVEELKAANEITKITSVQNLYNLARRDAEPVLNYAEAHNIAFIPWFPLATGALAKEGGPLDTLAKQHGAKPSQLALAWLLKRSSVMLPIPGTSAVSHVEENIAAAGITLSDEEFAVLSNAIAG</sequence>
<gene>
    <name evidence="3" type="ORF">EHS13_02930</name>
</gene>
<dbReference type="InterPro" id="IPR036812">
    <property type="entry name" value="NAD(P)_OxRdtase_dom_sf"/>
</dbReference>
<dbReference type="GO" id="GO:0005737">
    <property type="term" value="C:cytoplasm"/>
    <property type="evidence" value="ECO:0007669"/>
    <property type="project" value="TreeGrafter"/>
</dbReference>